<dbReference type="Gene3D" id="3.40.50.300">
    <property type="entry name" value="P-loop containing nucleotide triphosphate hydrolases"/>
    <property type="match status" value="1"/>
</dbReference>
<keyword evidence="2 11" id="KW-0808">Transferase</keyword>
<dbReference type="InterPro" id="IPR022754">
    <property type="entry name" value="DNA_pol_III_gamma-3"/>
</dbReference>
<evidence type="ECO:0000256" key="5">
    <source>
        <dbReference type="ARBA" id="ARBA00022723"/>
    </source>
</evidence>
<dbReference type="InterPro" id="IPR008921">
    <property type="entry name" value="DNA_pol3_clamp-load_cplx_C"/>
</dbReference>
<keyword evidence="6 11" id="KW-0547">Nucleotide-binding</keyword>
<reference evidence="14" key="2">
    <citation type="journal article" date="2021" name="PeerJ">
        <title>Extensive microbial diversity within the chicken gut microbiome revealed by metagenomics and culture.</title>
        <authorList>
            <person name="Gilroy R."/>
            <person name="Ravi A."/>
            <person name="Getino M."/>
            <person name="Pursley I."/>
            <person name="Horton D.L."/>
            <person name="Alikhan N.F."/>
            <person name="Baker D."/>
            <person name="Gharbi K."/>
            <person name="Hall N."/>
            <person name="Watson M."/>
            <person name="Adriaenssens E.M."/>
            <person name="Foster-Nyarko E."/>
            <person name="Jarju S."/>
            <person name="Secka A."/>
            <person name="Antonio M."/>
            <person name="Oren A."/>
            <person name="Chaudhuri R.R."/>
            <person name="La Ragione R."/>
            <person name="Hildebrand F."/>
            <person name="Pallen M.J."/>
        </authorList>
    </citation>
    <scope>NUCLEOTIDE SEQUENCE</scope>
    <source>
        <strain evidence="14">ChiHecec2B26-709</strain>
    </source>
</reference>
<dbReference type="InterPro" id="IPR012763">
    <property type="entry name" value="DNA_pol_III_sug/sutau_N"/>
</dbReference>
<dbReference type="AlphaFoldDB" id="A0A9D1KI24"/>
<dbReference type="Pfam" id="PF13177">
    <property type="entry name" value="DNA_pol3_delta2"/>
    <property type="match status" value="1"/>
</dbReference>
<comment type="function">
    <text evidence="11">DNA polymerase III is a complex, multichain enzyme responsible for most of the replicative synthesis in bacteria. This DNA polymerase also exhibits 3' to 5' exonuclease activity.</text>
</comment>
<dbReference type="Gene3D" id="1.20.272.10">
    <property type="match status" value="1"/>
</dbReference>
<protein>
    <recommendedName>
        <fullName evidence="11">DNA polymerase III subunit gamma/tau</fullName>
        <ecNumber evidence="11">2.7.7.7</ecNumber>
    </recommendedName>
</protein>
<feature type="compositionally biased region" description="Low complexity" evidence="12">
    <location>
        <begin position="442"/>
        <end position="452"/>
    </location>
</feature>
<evidence type="ECO:0000256" key="12">
    <source>
        <dbReference type="SAM" id="MobiDB-lite"/>
    </source>
</evidence>
<evidence type="ECO:0000256" key="9">
    <source>
        <dbReference type="ARBA" id="ARBA00022932"/>
    </source>
</evidence>
<dbReference type="PRINTS" id="PR00300">
    <property type="entry name" value="CLPPROTEASEA"/>
</dbReference>
<evidence type="ECO:0000313" key="14">
    <source>
        <dbReference type="EMBL" id="HIT47498.1"/>
    </source>
</evidence>
<dbReference type="GO" id="GO:0005524">
    <property type="term" value="F:ATP binding"/>
    <property type="evidence" value="ECO:0007669"/>
    <property type="project" value="UniProtKB-KW"/>
</dbReference>
<comment type="subunit">
    <text evidence="11">DNA polymerase III contains a core (composed of alpha, epsilon and theta chains) that associates with a tau subunit. This core dimerizes to form the POLIII' complex. PolIII' associates with the gamma complex (composed of gamma, delta, delta', psi and chi chains) and with the beta chain to form the complete DNA polymerase III complex.</text>
</comment>
<evidence type="ECO:0000256" key="8">
    <source>
        <dbReference type="ARBA" id="ARBA00022840"/>
    </source>
</evidence>
<dbReference type="CDD" id="cd18137">
    <property type="entry name" value="HLD_clamp_pol_III_gamma_tau"/>
    <property type="match status" value="1"/>
</dbReference>
<dbReference type="PANTHER" id="PTHR11669">
    <property type="entry name" value="REPLICATION FACTOR C / DNA POLYMERASE III GAMMA-TAU SUBUNIT"/>
    <property type="match status" value="1"/>
</dbReference>
<keyword evidence="3 11" id="KW-0548">Nucleotidyltransferase</keyword>
<dbReference type="Pfam" id="PF22608">
    <property type="entry name" value="DNAX_ATPase_lid"/>
    <property type="match status" value="1"/>
</dbReference>
<feature type="region of interest" description="Disordered" evidence="12">
    <location>
        <begin position="415"/>
        <end position="479"/>
    </location>
</feature>
<dbReference type="SUPFAM" id="SSF48019">
    <property type="entry name" value="post-AAA+ oligomerization domain-like"/>
    <property type="match status" value="1"/>
</dbReference>
<organism evidence="14 15">
    <name type="scientific">Candidatus Cryptobacteroides merdipullorum</name>
    <dbReference type="NCBI Taxonomy" id="2840771"/>
    <lineage>
        <taxon>Bacteria</taxon>
        <taxon>Pseudomonadati</taxon>
        <taxon>Bacteroidota</taxon>
        <taxon>Bacteroidia</taxon>
        <taxon>Bacteroidales</taxon>
        <taxon>Candidatus Cryptobacteroides</taxon>
    </lineage>
</organism>
<evidence type="ECO:0000256" key="7">
    <source>
        <dbReference type="ARBA" id="ARBA00022833"/>
    </source>
</evidence>
<dbReference type="Pfam" id="PF12169">
    <property type="entry name" value="DNA_pol3_gamma3"/>
    <property type="match status" value="1"/>
</dbReference>
<accession>A0A9D1KI24</accession>
<dbReference type="CDD" id="cd00009">
    <property type="entry name" value="AAA"/>
    <property type="match status" value="1"/>
</dbReference>
<dbReference type="SUPFAM" id="SSF52540">
    <property type="entry name" value="P-loop containing nucleoside triphosphate hydrolases"/>
    <property type="match status" value="1"/>
</dbReference>
<evidence type="ECO:0000256" key="11">
    <source>
        <dbReference type="RuleBase" id="RU364063"/>
    </source>
</evidence>
<keyword evidence="8 11" id="KW-0067">ATP-binding</keyword>
<dbReference type="GO" id="GO:0003677">
    <property type="term" value="F:DNA binding"/>
    <property type="evidence" value="ECO:0007669"/>
    <property type="project" value="InterPro"/>
</dbReference>
<evidence type="ECO:0000256" key="1">
    <source>
        <dbReference type="ARBA" id="ARBA00006360"/>
    </source>
</evidence>
<dbReference type="NCBIfam" id="TIGR02397">
    <property type="entry name" value="dnaX_nterm"/>
    <property type="match status" value="1"/>
</dbReference>
<evidence type="ECO:0000256" key="3">
    <source>
        <dbReference type="ARBA" id="ARBA00022695"/>
    </source>
</evidence>
<evidence type="ECO:0000256" key="2">
    <source>
        <dbReference type="ARBA" id="ARBA00022679"/>
    </source>
</evidence>
<dbReference type="EC" id="2.7.7.7" evidence="11"/>
<dbReference type="FunFam" id="3.40.50.300:FF:000014">
    <property type="entry name" value="DNA polymerase III subunit gamma/tau"/>
    <property type="match status" value="1"/>
</dbReference>
<keyword evidence="4 11" id="KW-0235">DNA replication</keyword>
<dbReference type="Gene3D" id="1.10.8.60">
    <property type="match status" value="1"/>
</dbReference>
<dbReference type="InterPro" id="IPR050238">
    <property type="entry name" value="DNA_Rep/Repair_Clamp_Loader"/>
</dbReference>
<evidence type="ECO:0000256" key="10">
    <source>
        <dbReference type="ARBA" id="ARBA00049244"/>
    </source>
</evidence>
<feature type="domain" description="AAA+ ATPase" evidence="13">
    <location>
        <begin position="38"/>
        <end position="181"/>
    </location>
</feature>
<sequence>MSDYVVSARKYRPETFESLIGQDNIAKTLKNSILRGQLAHAYLFCGPRGVGKTSTARIFAKTINCSNPGPDLTPCGECESCISFREGRSYCIHELDAASNNGVDDIKNLMDQVQIPPQTGKYSVYIIDEVHMLSAAAFNAFLKTLEEPPAHAIFILATTEKHKILPTILSRCQTYDFNRISVPDIVRNLRAIAEKEGVVIDDESLHVIAHKADGAMRDALTIFDQTVAFCGTEVKYADVLHNLNVLDYEYCFRLVDCFLAGDYGGALLIFDEILSKGFNALYFVSALGSHLRDLLVSRTGGLESLLDLPDSLRRRYAEQAGRCSVRFLYDALGVCSQCEAGYRASSNQRLHIEFSLMKMAFLNTAPSAVVSSAPAESGAVRPAAAPVQPVPAETSAPAAPVAPASAPAEIPVPEERPAAASAVSGEGAAPRPAAPERRRAAKSGASLSLKSLMTEDEVPAAAAESVPDTAAGPSFPSDDEIASKWQELAAMYASQPRLSNALSSSRLKFDAGVVDGRRLIEFSVVNEAQKKWIEEKVLRDLEARFCRLTECAALRLQPYVLPVEGDTEVRKYMPAEKAEDLMSKNSEVKNLVIDLALDIK</sequence>
<proteinExistence type="inferred from homology"/>
<dbReference type="EMBL" id="DVLC01000121">
    <property type="protein sequence ID" value="HIT47498.1"/>
    <property type="molecule type" value="Genomic_DNA"/>
</dbReference>
<dbReference type="InterPro" id="IPR045085">
    <property type="entry name" value="HLD_clamp_pol_III_gamma_tau"/>
</dbReference>
<comment type="similarity">
    <text evidence="1 11">Belongs to the DnaX/STICHEL family.</text>
</comment>
<feature type="compositionally biased region" description="Low complexity" evidence="12">
    <location>
        <begin position="418"/>
        <end position="431"/>
    </location>
</feature>
<dbReference type="InterPro" id="IPR003593">
    <property type="entry name" value="AAA+_ATPase"/>
</dbReference>
<dbReference type="SMART" id="SM00382">
    <property type="entry name" value="AAA"/>
    <property type="match status" value="1"/>
</dbReference>
<dbReference type="InterPro" id="IPR027417">
    <property type="entry name" value="P-loop_NTPase"/>
</dbReference>
<dbReference type="GO" id="GO:0009360">
    <property type="term" value="C:DNA polymerase III complex"/>
    <property type="evidence" value="ECO:0007669"/>
    <property type="project" value="InterPro"/>
</dbReference>
<evidence type="ECO:0000313" key="15">
    <source>
        <dbReference type="Proteomes" id="UP000886881"/>
    </source>
</evidence>
<dbReference type="InterPro" id="IPR001270">
    <property type="entry name" value="ClpA/B"/>
</dbReference>
<keyword evidence="7" id="KW-0862">Zinc</keyword>
<keyword evidence="5" id="KW-0479">Metal-binding</keyword>
<name>A0A9D1KI24_9BACT</name>
<comment type="caution">
    <text evidence="14">The sequence shown here is derived from an EMBL/GenBank/DDBJ whole genome shotgun (WGS) entry which is preliminary data.</text>
</comment>
<comment type="catalytic activity">
    <reaction evidence="10 11">
        <text>DNA(n) + a 2'-deoxyribonucleoside 5'-triphosphate = DNA(n+1) + diphosphate</text>
        <dbReference type="Rhea" id="RHEA:22508"/>
        <dbReference type="Rhea" id="RHEA-COMP:17339"/>
        <dbReference type="Rhea" id="RHEA-COMP:17340"/>
        <dbReference type="ChEBI" id="CHEBI:33019"/>
        <dbReference type="ChEBI" id="CHEBI:61560"/>
        <dbReference type="ChEBI" id="CHEBI:173112"/>
        <dbReference type="EC" id="2.7.7.7"/>
    </reaction>
</comment>
<evidence type="ECO:0000256" key="4">
    <source>
        <dbReference type="ARBA" id="ARBA00022705"/>
    </source>
</evidence>
<dbReference type="NCBIfam" id="NF004046">
    <property type="entry name" value="PRK05563.1"/>
    <property type="match status" value="1"/>
</dbReference>
<dbReference type="Proteomes" id="UP000886881">
    <property type="component" value="Unassembled WGS sequence"/>
</dbReference>
<keyword evidence="9 11" id="KW-0239">DNA-directed DNA polymerase</keyword>
<evidence type="ECO:0000256" key="6">
    <source>
        <dbReference type="ARBA" id="ARBA00022741"/>
    </source>
</evidence>
<dbReference type="PANTHER" id="PTHR11669:SF0">
    <property type="entry name" value="PROTEIN STICHEL-LIKE 2"/>
    <property type="match status" value="1"/>
</dbReference>
<dbReference type="GO" id="GO:0006261">
    <property type="term" value="P:DNA-templated DNA replication"/>
    <property type="evidence" value="ECO:0007669"/>
    <property type="project" value="TreeGrafter"/>
</dbReference>
<dbReference type="GO" id="GO:0046872">
    <property type="term" value="F:metal ion binding"/>
    <property type="evidence" value="ECO:0007669"/>
    <property type="project" value="UniProtKB-KW"/>
</dbReference>
<reference evidence="14" key="1">
    <citation type="submission" date="2020-10" db="EMBL/GenBank/DDBJ databases">
        <authorList>
            <person name="Gilroy R."/>
        </authorList>
    </citation>
    <scope>NUCLEOTIDE SEQUENCE</scope>
    <source>
        <strain evidence="14">ChiHecec2B26-709</strain>
    </source>
</reference>
<dbReference type="FunFam" id="1.10.8.60:FF:000013">
    <property type="entry name" value="DNA polymerase III subunit gamma/tau"/>
    <property type="match status" value="1"/>
</dbReference>
<gene>
    <name evidence="11 14" type="primary">dnaX</name>
    <name evidence="14" type="ORF">IAC35_06545</name>
</gene>
<evidence type="ECO:0000259" key="13">
    <source>
        <dbReference type="SMART" id="SM00382"/>
    </source>
</evidence>
<dbReference type="GO" id="GO:0003887">
    <property type="term" value="F:DNA-directed DNA polymerase activity"/>
    <property type="evidence" value="ECO:0007669"/>
    <property type="project" value="UniProtKB-KW"/>
</dbReference>